<sequence>MTVDISWSLAASALLALFIVSRVSKSIYGIKLASGLPAWKVPFQPLAMPGAALPTTWWNPGIRWTWSLRASAYKELNTELIAMVPFMAGQTAVYTNSVEVARQVVAGGVQSPWIKPVSASKAIIPWGMNLIGAEKETWRRHRRIMGPAFNSKTYGLVWAETARVFRDMATVEGWDAQNTVNVRAVQDYTFKLALFVISACGFGVPFAWDEPPMNEDGTMGVQKALKVYTDNSLLMVITPEWAFKLPISKLQEYYQARETLREYMTKQIADRKTEIHGEVEGATERQDVFSLLVRASEGDGKLKLDDSELACLFTAVGNVFGLMFAGHETTAHTLAATLGFLSIYPDIQKEVYDEIVSVVGDREPTLEDFGKLEKVQASFYEALRLYPAGYVMIREAIEDTVLNVPNEGGQPGTRPLPVQKGLQVVVDMVGVQYNPRYFPDPEKYDPTRWYGVSTESEALTAFSIGPRTCIGRKFAAIEAVCFLTFLLRDWHVAPSQRPGETGEQWRARVMDAAVGMTLGVKSVPVTLTRRRPLPA</sequence>
<organism evidence="1 2">
    <name type="scientific">Auriscalpium vulgare</name>
    <dbReference type="NCBI Taxonomy" id="40419"/>
    <lineage>
        <taxon>Eukaryota</taxon>
        <taxon>Fungi</taxon>
        <taxon>Dikarya</taxon>
        <taxon>Basidiomycota</taxon>
        <taxon>Agaricomycotina</taxon>
        <taxon>Agaricomycetes</taxon>
        <taxon>Russulales</taxon>
        <taxon>Auriscalpiaceae</taxon>
        <taxon>Auriscalpium</taxon>
    </lineage>
</organism>
<keyword evidence="2" id="KW-1185">Reference proteome</keyword>
<comment type="caution">
    <text evidence="1">The sequence shown here is derived from an EMBL/GenBank/DDBJ whole genome shotgun (WGS) entry which is preliminary data.</text>
</comment>
<gene>
    <name evidence="1" type="ORF">FA95DRAFT_1604585</name>
</gene>
<dbReference type="EMBL" id="MU275876">
    <property type="protein sequence ID" value="KAI0049196.1"/>
    <property type="molecule type" value="Genomic_DNA"/>
</dbReference>
<protein>
    <submittedName>
        <fullName evidence="1">Cytochrome P450</fullName>
    </submittedName>
</protein>
<proteinExistence type="predicted"/>
<evidence type="ECO:0000313" key="2">
    <source>
        <dbReference type="Proteomes" id="UP000814033"/>
    </source>
</evidence>
<name>A0ACB8RYK2_9AGAM</name>
<evidence type="ECO:0000313" key="1">
    <source>
        <dbReference type="EMBL" id="KAI0049196.1"/>
    </source>
</evidence>
<reference evidence="1" key="2">
    <citation type="journal article" date="2022" name="New Phytol.">
        <title>Evolutionary transition to the ectomycorrhizal habit in the genomes of a hyperdiverse lineage of mushroom-forming fungi.</title>
        <authorList>
            <person name="Looney B."/>
            <person name="Miyauchi S."/>
            <person name="Morin E."/>
            <person name="Drula E."/>
            <person name="Courty P.E."/>
            <person name="Kohler A."/>
            <person name="Kuo A."/>
            <person name="LaButti K."/>
            <person name="Pangilinan J."/>
            <person name="Lipzen A."/>
            <person name="Riley R."/>
            <person name="Andreopoulos W."/>
            <person name="He G."/>
            <person name="Johnson J."/>
            <person name="Nolan M."/>
            <person name="Tritt A."/>
            <person name="Barry K.W."/>
            <person name="Grigoriev I.V."/>
            <person name="Nagy L.G."/>
            <person name="Hibbett D."/>
            <person name="Henrissat B."/>
            <person name="Matheny P.B."/>
            <person name="Labbe J."/>
            <person name="Martin F.M."/>
        </authorList>
    </citation>
    <scope>NUCLEOTIDE SEQUENCE</scope>
    <source>
        <strain evidence="1">FP105234-sp</strain>
    </source>
</reference>
<reference evidence="1" key="1">
    <citation type="submission" date="2021-02" db="EMBL/GenBank/DDBJ databases">
        <authorList>
            <consortium name="DOE Joint Genome Institute"/>
            <person name="Ahrendt S."/>
            <person name="Looney B.P."/>
            <person name="Miyauchi S."/>
            <person name="Morin E."/>
            <person name="Drula E."/>
            <person name="Courty P.E."/>
            <person name="Chicoki N."/>
            <person name="Fauchery L."/>
            <person name="Kohler A."/>
            <person name="Kuo A."/>
            <person name="Labutti K."/>
            <person name="Pangilinan J."/>
            <person name="Lipzen A."/>
            <person name="Riley R."/>
            <person name="Andreopoulos W."/>
            <person name="He G."/>
            <person name="Johnson J."/>
            <person name="Barry K.W."/>
            <person name="Grigoriev I.V."/>
            <person name="Nagy L."/>
            <person name="Hibbett D."/>
            <person name="Henrissat B."/>
            <person name="Matheny P.B."/>
            <person name="Labbe J."/>
            <person name="Martin F."/>
        </authorList>
    </citation>
    <scope>NUCLEOTIDE SEQUENCE</scope>
    <source>
        <strain evidence="1">FP105234-sp</strain>
    </source>
</reference>
<dbReference type="Proteomes" id="UP000814033">
    <property type="component" value="Unassembled WGS sequence"/>
</dbReference>
<accession>A0ACB8RYK2</accession>